<name>A0A178ER60_TRIRU</name>
<feature type="compositionally biased region" description="Basic and acidic residues" evidence="1">
    <location>
        <begin position="74"/>
        <end position="83"/>
    </location>
</feature>
<feature type="compositionally biased region" description="Polar residues" evidence="1">
    <location>
        <begin position="470"/>
        <end position="485"/>
    </location>
</feature>
<dbReference type="PANTHER" id="PTHR35711:SF1">
    <property type="entry name" value="ECTODERMAL, ISOFORM F"/>
    <property type="match status" value="1"/>
</dbReference>
<feature type="transmembrane region" description="Helical" evidence="2">
    <location>
        <begin position="555"/>
        <end position="577"/>
    </location>
</feature>
<accession>A0A178ER60</accession>
<dbReference type="PANTHER" id="PTHR35711">
    <property type="entry name" value="EXPRESSED PROTEIN"/>
    <property type="match status" value="1"/>
</dbReference>
<evidence type="ECO:0000256" key="2">
    <source>
        <dbReference type="SAM" id="Phobius"/>
    </source>
</evidence>
<feature type="region of interest" description="Disordered" evidence="1">
    <location>
        <begin position="55"/>
        <end position="96"/>
    </location>
</feature>
<organism evidence="3 4">
    <name type="scientific">Trichophyton rubrum</name>
    <name type="common">Athlete's foot fungus</name>
    <name type="synonym">Epidermophyton rubrum</name>
    <dbReference type="NCBI Taxonomy" id="5551"/>
    <lineage>
        <taxon>Eukaryota</taxon>
        <taxon>Fungi</taxon>
        <taxon>Dikarya</taxon>
        <taxon>Ascomycota</taxon>
        <taxon>Pezizomycotina</taxon>
        <taxon>Eurotiomycetes</taxon>
        <taxon>Eurotiomycetidae</taxon>
        <taxon>Onygenales</taxon>
        <taxon>Arthrodermataceae</taxon>
        <taxon>Trichophyton</taxon>
    </lineage>
</organism>
<evidence type="ECO:0000313" key="4">
    <source>
        <dbReference type="Proteomes" id="UP000243015"/>
    </source>
</evidence>
<feature type="region of interest" description="Disordered" evidence="1">
    <location>
        <begin position="111"/>
        <end position="212"/>
    </location>
</feature>
<feature type="compositionally biased region" description="Acidic residues" evidence="1">
    <location>
        <begin position="129"/>
        <end position="155"/>
    </location>
</feature>
<protein>
    <submittedName>
        <fullName evidence="3">Uncharacterized protein</fullName>
    </submittedName>
</protein>
<feature type="transmembrane region" description="Helical" evidence="2">
    <location>
        <begin position="377"/>
        <end position="398"/>
    </location>
</feature>
<feature type="compositionally biased region" description="Basic residues" evidence="1">
    <location>
        <begin position="292"/>
        <end position="303"/>
    </location>
</feature>
<feature type="region of interest" description="Disordered" evidence="1">
    <location>
        <begin position="431"/>
        <end position="485"/>
    </location>
</feature>
<feature type="compositionally biased region" description="Basic residues" evidence="1">
    <location>
        <begin position="439"/>
        <end position="453"/>
    </location>
</feature>
<feature type="region of interest" description="Disordered" evidence="1">
    <location>
        <begin position="289"/>
        <end position="357"/>
    </location>
</feature>
<keyword evidence="2" id="KW-1133">Transmembrane helix</keyword>
<comment type="caution">
    <text evidence="3">The sequence shown here is derived from an EMBL/GenBank/DDBJ whole genome shotgun (WGS) entry which is preliminary data.</text>
</comment>
<keyword evidence="2" id="KW-0472">Membrane</keyword>
<dbReference type="EMBL" id="LHPM01000019">
    <property type="protein sequence ID" value="OAL62484.1"/>
    <property type="molecule type" value="Genomic_DNA"/>
</dbReference>
<evidence type="ECO:0000256" key="1">
    <source>
        <dbReference type="SAM" id="MobiDB-lite"/>
    </source>
</evidence>
<dbReference type="VEuPathDB" id="FungiDB:TERG_03735"/>
<evidence type="ECO:0000313" key="3">
    <source>
        <dbReference type="EMBL" id="OAL62484.1"/>
    </source>
</evidence>
<gene>
    <name evidence="3" type="ORF">A7C99_7069</name>
</gene>
<keyword evidence="2" id="KW-0812">Transmembrane</keyword>
<sequence length="621" mass="67636">MLGLEGGKPGVEQEGKPSARPSYVLFSVIISRRLISTVFISLLVFVTLTTTKTRLHAASHGGRTTAALPCRAEPPQDQRESKRWTPPFPLPGDPVRAKGLGAWASLAAALSPRRRRPRLPAPSSSSSSSDDDDDDDDDDGDDGDGDDGDDGDGDGDSGGQTMKTRSRTPPGMSYTPSYANDEHRRIAAAALRLSRLHPPGSVSSSGAPEPDGAVRVPQAAYILDAGCVDVPVDIEVVDADAADAADAHADTDRDAEDWRRIKMLAAGSTDSTEGSQLRTDLLSHSHSLSLSHSRRSYQSHRSRLSQQSGRHSSQVDRQDGDDDDDDDNNNNNNEEDEDEEYEEEDYEEADEDEPEPGCSHENAFFVLLRISFCLPPFTIFAALYAFISLIFLLLAIPLRLCPPSHFFKPPTSLTEQVCRLLVPLLRLNRRTVTSPTSTRSHRRSNSHQHRQSRHHGDNHHAKRSRRHYSTHSSLPASALTSPRQSYTISTSTPVSASLSSSTIPTQLVTATDSASTPASTTTTNAAAAAAASSPSRLYPNYSAPMLVVVHLLSPLLLPPTLLAAWICACFWIFVMIMGNPDGKEKTDDGRAAVLAVRNWWCLWLASARRKRRKRDPEAGSV</sequence>
<proteinExistence type="predicted"/>
<dbReference type="AlphaFoldDB" id="A0A178ER60"/>
<feature type="compositionally biased region" description="Acidic residues" evidence="1">
    <location>
        <begin position="319"/>
        <end position="355"/>
    </location>
</feature>
<reference evidence="3 4" key="1">
    <citation type="submission" date="2016-05" db="EMBL/GenBank/DDBJ databases">
        <title>Genome sequencing of Trichophyton rubrum CMCC(F)T1i isolated from hair.</title>
        <authorList>
            <person name="Zhan P."/>
            <person name="Tao Y."/>
            <person name="Liu W."/>
        </authorList>
    </citation>
    <scope>NUCLEOTIDE SEQUENCE [LARGE SCALE GENOMIC DNA]</scope>
    <source>
        <strain evidence="4">CMCC(F)T1i</strain>
    </source>
</reference>
<feature type="compositionally biased region" description="Basic residues" evidence="1">
    <location>
        <begin position="460"/>
        <end position="469"/>
    </location>
</feature>
<dbReference type="Proteomes" id="UP000243015">
    <property type="component" value="Unassembled WGS sequence"/>
</dbReference>